<evidence type="ECO:0000313" key="3">
    <source>
        <dbReference type="Proteomes" id="UP001549047"/>
    </source>
</evidence>
<evidence type="ECO:0000259" key="1">
    <source>
        <dbReference type="PROSITE" id="PS50995"/>
    </source>
</evidence>
<dbReference type="EMBL" id="JBEPMB010000001">
    <property type="protein sequence ID" value="MET3611806.1"/>
    <property type="molecule type" value="Genomic_DNA"/>
</dbReference>
<feature type="domain" description="HTH marR-type" evidence="1">
    <location>
        <begin position="15"/>
        <end position="146"/>
    </location>
</feature>
<name>A0ABV2ITS4_9HYPH</name>
<sequence length="162" mass="17867">MTELNSPAKHRPDMHQHLLQLMGQWQDAIQAFDEAVANKLGLITAEHRCLKALMDGAKTAGQLAVASGLTPAAATSMIDRLEKRGFLERQRDGTDRRKVLVAMTKPASDTLARFYKPLSTERTAMLARFSPADLSVIEKFVEGALALQQAHVERTENEPLSS</sequence>
<keyword evidence="2" id="KW-0238">DNA-binding</keyword>
<gene>
    <name evidence="2" type="ORF">ABID16_000111</name>
</gene>
<dbReference type="SUPFAM" id="SSF46785">
    <property type="entry name" value="Winged helix' DNA-binding domain"/>
    <property type="match status" value="1"/>
</dbReference>
<dbReference type="Gene3D" id="1.10.10.10">
    <property type="entry name" value="Winged helix-like DNA-binding domain superfamily/Winged helix DNA-binding domain"/>
    <property type="match status" value="1"/>
</dbReference>
<dbReference type="PANTHER" id="PTHR33164:SF106">
    <property type="entry name" value="TRANSCRIPTIONAL REGULATORY PROTEIN"/>
    <property type="match status" value="1"/>
</dbReference>
<comment type="caution">
    <text evidence="2">The sequence shown here is derived from an EMBL/GenBank/DDBJ whole genome shotgun (WGS) entry which is preliminary data.</text>
</comment>
<organism evidence="2 3">
    <name type="scientific">Rhizobium aquaticum</name>
    <dbReference type="NCBI Taxonomy" id="1549636"/>
    <lineage>
        <taxon>Bacteria</taxon>
        <taxon>Pseudomonadati</taxon>
        <taxon>Pseudomonadota</taxon>
        <taxon>Alphaproteobacteria</taxon>
        <taxon>Hyphomicrobiales</taxon>
        <taxon>Rhizobiaceae</taxon>
        <taxon>Rhizobium/Agrobacterium group</taxon>
        <taxon>Rhizobium</taxon>
    </lineage>
</organism>
<dbReference type="Pfam" id="PF01047">
    <property type="entry name" value="MarR"/>
    <property type="match status" value="1"/>
</dbReference>
<dbReference type="PANTHER" id="PTHR33164">
    <property type="entry name" value="TRANSCRIPTIONAL REGULATOR, MARR FAMILY"/>
    <property type="match status" value="1"/>
</dbReference>
<keyword evidence="3" id="KW-1185">Reference proteome</keyword>
<protein>
    <submittedName>
        <fullName evidence="2">DNA-binding MarR family transcriptional regulator</fullName>
    </submittedName>
</protein>
<dbReference type="InterPro" id="IPR036388">
    <property type="entry name" value="WH-like_DNA-bd_sf"/>
</dbReference>
<dbReference type="SMART" id="SM00347">
    <property type="entry name" value="HTH_MARR"/>
    <property type="match status" value="1"/>
</dbReference>
<dbReference type="InterPro" id="IPR039422">
    <property type="entry name" value="MarR/SlyA-like"/>
</dbReference>
<dbReference type="RefSeq" id="WP_354554102.1">
    <property type="nucleotide sequence ID" value="NZ_JBEPMB010000001.1"/>
</dbReference>
<dbReference type="InterPro" id="IPR011991">
    <property type="entry name" value="ArsR-like_HTH"/>
</dbReference>
<dbReference type="Proteomes" id="UP001549047">
    <property type="component" value="Unassembled WGS sequence"/>
</dbReference>
<dbReference type="InterPro" id="IPR000835">
    <property type="entry name" value="HTH_MarR-typ"/>
</dbReference>
<proteinExistence type="predicted"/>
<dbReference type="GO" id="GO:0003677">
    <property type="term" value="F:DNA binding"/>
    <property type="evidence" value="ECO:0007669"/>
    <property type="project" value="UniProtKB-KW"/>
</dbReference>
<evidence type="ECO:0000313" key="2">
    <source>
        <dbReference type="EMBL" id="MET3611806.1"/>
    </source>
</evidence>
<dbReference type="PROSITE" id="PS50995">
    <property type="entry name" value="HTH_MARR_2"/>
    <property type="match status" value="1"/>
</dbReference>
<dbReference type="InterPro" id="IPR036390">
    <property type="entry name" value="WH_DNA-bd_sf"/>
</dbReference>
<accession>A0ABV2ITS4</accession>
<reference evidence="2 3" key="1">
    <citation type="submission" date="2024-06" db="EMBL/GenBank/DDBJ databases">
        <title>Genomic Encyclopedia of Type Strains, Phase IV (KMG-IV): sequencing the most valuable type-strain genomes for metagenomic binning, comparative biology and taxonomic classification.</title>
        <authorList>
            <person name="Goeker M."/>
        </authorList>
    </citation>
    <scope>NUCLEOTIDE SEQUENCE [LARGE SCALE GENOMIC DNA]</scope>
    <source>
        <strain evidence="2 3">DSM 29780</strain>
    </source>
</reference>
<dbReference type="CDD" id="cd00090">
    <property type="entry name" value="HTH_ARSR"/>
    <property type="match status" value="1"/>
</dbReference>